<dbReference type="AlphaFoldDB" id="A0AB33B5X8"/>
<reference evidence="2 3" key="1">
    <citation type="journal article" date="2015" name="Genome Announc.">
        <title>Complete genome sequences for 35 biothreat assay-relevant bacillus species.</title>
        <authorList>
            <person name="Johnson S.L."/>
            <person name="Daligault H.E."/>
            <person name="Davenport K.W."/>
            <person name="Jaissle J."/>
            <person name="Frey K.G."/>
            <person name="Ladner J.T."/>
            <person name="Broomall S.M."/>
            <person name="Bishop-Lilly K.A."/>
            <person name="Bruce D.C."/>
            <person name="Gibbons H.S."/>
            <person name="Coyne S.R."/>
            <person name="Lo C.C."/>
            <person name="Meincke L."/>
            <person name="Munk A.C."/>
            <person name="Koroleva G.I."/>
            <person name="Rosenzweig C.N."/>
            <person name="Palacios G.F."/>
            <person name="Redden C.L."/>
            <person name="Minogue T.D."/>
            <person name="Chain P.S."/>
        </authorList>
    </citation>
    <scope>NUCLEOTIDE SEQUENCE [LARGE SCALE GENOMIC DNA]</scope>
    <source>
        <strain evidence="2 3">HD1011</strain>
    </source>
</reference>
<sequence>MFVRERKQKHYTNWYNAFVWVKNLVGFVIWLSRTGEKRD</sequence>
<keyword evidence="1" id="KW-0472">Membrane</keyword>
<dbReference type="KEGG" id="btw:BF38_5527"/>
<evidence type="ECO:0000313" key="2">
    <source>
        <dbReference type="EMBL" id="AJG79609.1"/>
    </source>
</evidence>
<feature type="transmembrane region" description="Helical" evidence="1">
    <location>
        <begin position="12"/>
        <end position="31"/>
    </location>
</feature>
<protein>
    <submittedName>
        <fullName evidence="2">Uncharacterized protein</fullName>
    </submittedName>
</protein>
<dbReference type="Proteomes" id="UP000031876">
    <property type="component" value="Plasmid 1"/>
</dbReference>
<keyword evidence="1" id="KW-0812">Transmembrane</keyword>
<geneLocation type="plasmid" evidence="2 3">
    <name>1</name>
</geneLocation>
<evidence type="ECO:0000313" key="3">
    <source>
        <dbReference type="Proteomes" id="UP000031876"/>
    </source>
</evidence>
<keyword evidence="2" id="KW-0614">Plasmid</keyword>
<name>A0AB33B5X8_BACTU</name>
<dbReference type="EMBL" id="CP009336">
    <property type="protein sequence ID" value="AJG79609.1"/>
    <property type="molecule type" value="Genomic_DNA"/>
</dbReference>
<organism evidence="2 3">
    <name type="scientific">Bacillus thuringiensis</name>
    <dbReference type="NCBI Taxonomy" id="1428"/>
    <lineage>
        <taxon>Bacteria</taxon>
        <taxon>Bacillati</taxon>
        <taxon>Bacillota</taxon>
        <taxon>Bacilli</taxon>
        <taxon>Bacillales</taxon>
        <taxon>Bacillaceae</taxon>
        <taxon>Bacillus</taxon>
        <taxon>Bacillus cereus group</taxon>
    </lineage>
</organism>
<evidence type="ECO:0000256" key="1">
    <source>
        <dbReference type="SAM" id="Phobius"/>
    </source>
</evidence>
<proteinExistence type="predicted"/>
<accession>A0AB33B5X8</accession>
<keyword evidence="1" id="KW-1133">Transmembrane helix</keyword>
<gene>
    <name evidence="2" type="ORF">BF38_5527</name>
</gene>